<proteinExistence type="predicted"/>
<gene>
    <name evidence="6" type="ORF">DNTS_006475</name>
</gene>
<dbReference type="Proteomes" id="UP000316079">
    <property type="component" value="Unassembled WGS sequence"/>
</dbReference>
<evidence type="ECO:0000256" key="1">
    <source>
        <dbReference type="ARBA" id="ARBA00022734"/>
    </source>
</evidence>
<dbReference type="InterPro" id="IPR016187">
    <property type="entry name" value="CTDL_fold"/>
</dbReference>
<dbReference type="InterPro" id="IPR016186">
    <property type="entry name" value="C-type_lectin-like/link_sf"/>
</dbReference>
<keyword evidence="4" id="KW-0812">Transmembrane</keyword>
<feature type="domain" description="C-type lectin" evidence="5">
    <location>
        <begin position="341"/>
        <end position="457"/>
    </location>
</feature>
<organism evidence="6 7">
    <name type="scientific">Danionella cerebrum</name>
    <dbReference type="NCBI Taxonomy" id="2873325"/>
    <lineage>
        <taxon>Eukaryota</taxon>
        <taxon>Metazoa</taxon>
        <taxon>Chordata</taxon>
        <taxon>Craniata</taxon>
        <taxon>Vertebrata</taxon>
        <taxon>Euteleostomi</taxon>
        <taxon>Actinopterygii</taxon>
        <taxon>Neopterygii</taxon>
        <taxon>Teleostei</taxon>
        <taxon>Ostariophysi</taxon>
        <taxon>Cypriniformes</taxon>
        <taxon>Danionidae</taxon>
        <taxon>Danioninae</taxon>
        <taxon>Danionella</taxon>
    </lineage>
</organism>
<dbReference type="OrthoDB" id="6337382at2759"/>
<dbReference type="EMBL" id="SRMA01025659">
    <property type="protein sequence ID" value="TRY92196.1"/>
    <property type="molecule type" value="Genomic_DNA"/>
</dbReference>
<feature type="non-terminal residue" evidence="6">
    <location>
        <position position="1"/>
    </location>
</feature>
<dbReference type="InterPro" id="IPR033989">
    <property type="entry name" value="CD209-like_CTLD"/>
</dbReference>
<protein>
    <recommendedName>
        <fullName evidence="5">C-type lectin domain-containing protein</fullName>
    </recommendedName>
</protein>
<dbReference type="InterPro" id="IPR001304">
    <property type="entry name" value="C-type_lectin-like"/>
</dbReference>
<keyword evidence="4" id="KW-0472">Membrane</keyword>
<dbReference type="InterPro" id="IPR018378">
    <property type="entry name" value="C-type_lectin_CS"/>
</dbReference>
<feature type="transmembrane region" description="Helical" evidence="4">
    <location>
        <begin position="243"/>
        <end position="263"/>
    </location>
</feature>
<dbReference type="Gene3D" id="3.10.100.10">
    <property type="entry name" value="Mannose-Binding Protein A, subunit A"/>
    <property type="match status" value="1"/>
</dbReference>
<dbReference type="PROSITE" id="PS00615">
    <property type="entry name" value="C_TYPE_LECTIN_1"/>
    <property type="match status" value="1"/>
</dbReference>
<dbReference type="Pfam" id="PF00059">
    <property type="entry name" value="Lectin_C"/>
    <property type="match status" value="1"/>
</dbReference>
<dbReference type="GO" id="GO:0030246">
    <property type="term" value="F:carbohydrate binding"/>
    <property type="evidence" value="ECO:0007669"/>
    <property type="project" value="UniProtKB-KW"/>
</dbReference>
<evidence type="ECO:0000313" key="7">
    <source>
        <dbReference type="Proteomes" id="UP000316079"/>
    </source>
</evidence>
<accession>A0A553QQY6</accession>
<evidence type="ECO:0000259" key="5">
    <source>
        <dbReference type="PROSITE" id="PS50041"/>
    </source>
</evidence>
<dbReference type="InterPro" id="IPR050111">
    <property type="entry name" value="C-type_lectin/snaclec_domain"/>
</dbReference>
<keyword evidence="2" id="KW-1015">Disulfide bond</keyword>
<keyword evidence="4" id="KW-1133">Transmembrane helix</keyword>
<dbReference type="CDD" id="cd03590">
    <property type="entry name" value="CLECT_DC-SIGN_like"/>
    <property type="match status" value="1"/>
</dbReference>
<dbReference type="PANTHER" id="PTHR22803">
    <property type="entry name" value="MANNOSE, PHOSPHOLIPASE, LECTIN RECEPTOR RELATED"/>
    <property type="match status" value="1"/>
</dbReference>
<evidence type="ECO:0000256" key="2">
    <source>
        <dbReference type="ARBA" id="ARBA00023157"/>
    </source>
</evidence>
<evidence type="ECO:0000256" key="3">
    <source>
        <dbReference type="SAM" id="Coils"/>
    </source>
</evidence>
<comment type="caution">
    <text evidence="6">The sequence shown here is derived from an EMBL/GenBank/DDBJ whole genome shotgun (WGS) entry which is preliminary data.</text>
</comment>
<dbReference type="AlphaFoldDB" id="A0A553QQY6"/>
<keyword evidence="1" id="KW-0430">Lectin</keyword>
<dbReference type="SUPFAM" id="SSF56436">
    <property type="entry name" value="C-type lectin-like"/>
    <property type="match status" value="1"/>
</dbReference>
<evidence type="ECO:0000256" key="4">
    <source>
        <dbReference type="SAM" id="Phobius"/>
    </source>
</evidence>
<dbReference type="PROSITE" id="PS50041">
    <property type="entry name" value="C_TYPE_LECTIN_2"/>
    <property type="match status" value="1"/>
</dbReference>
<dbReference type="SMART" id="SM00034">
    <property type="entry name" value="CLECT"/>
    <property type="match status" value="1"/>
</dbReference>
<keyword evidence="7" id="KW-1185">Reference proteome</keyword>
<evidence type="ECO:0000313" key="6">
    <source>
        <dbReference type="EMBL" id="TRY92196.1"/>
    </source>
</evidence>
<sequence>NTSSFAYFLLRALMNNKVHAERHLKLPTSTITAKNTEKYSNEQDDAGHIAGKGRGAARWHAGKIAIGDLRHKGVVNGKKYGLVGRMVLLPACLAHSSDKAAISAQLIVNSVSHSSSSSEDGGSHSPLTLFFVAATGIAWHYGLGRDREDGGKKDVTGVNTYKYIKKEVAIRSVLEMSGLVNAAMDNSSEMESEDRIEKIVDIYITAEAVRDLKHTAKAGNTEKTTPQQTGSDHARSRADTVCLVMLCVLLLAAVIVLGVFINVNSTNYTQKKNELLKNIQNLTDEREKLLSMNINLTEENVDFITRNKNLTDDRDLLKSVNENLLNELKRKLQTADGWIYFQSSLYYMRNETKTWEASSRSCKESGADLIIINSEQEQDFLMNITRNEEFWIGLTDREVEGTWKWVNGDTMTTKFWATDEPNGGHNENCAVTYMKIHPDLIGWLDISCNKQYKWICEKKLLTMP</sequence>
<feature type="coiled-coil region" evidence="3">
    <location>
        <begin position="265"/>
        <end position="327"/>
    </location>
</feature>
<keyword evidence="3" id="KW-0175">Coiled coil</keyword>
<name>A0A553QQY6_9TELE</name>
<reference evidence="6 7" key="1">
    <citation type="journal article" date="2019" name="Sci. Data">
        <title>Hybrid genome assembly and annotation of Danionella translucida.</title>
        <authorList>
            <person name="Kadobianskyi M."/>
            <person name="Schulze L."/>
            <person name="Schuelke M."/>
            <person name="Judkewitz B."/>
        </authorList>
    </citation>
    <scope>NUCLEOTIDE SEQUENCE [LARGE SCALE GENOMIC DNA]</scope>
    <source>
        <strain evidence="6 7">Bolton</strain>
    </source>
</reference>